<feature type="domain" description="Histidine kinase/HSP90-like ATPase" evidence="2">
    <location>
        <begin position="32"/>
        <end position="135"/>
    </location>
</feature>
<keyword evidence="1" id="KW-0808">Transferase</keyword>
<evidence type="ECO:0000259" key="2">
    <source>
        <dbReference type="Pfam" id="PF13581"/>
    </source>
</evidence>
<dbReference type="SUPFAM" id="SSF55874">
    <property type="entry name" value="ATPase domain of HSP90 chaperone/DNA topoisomerase II/histidine kinase"/>
    <property type="match status" value="1"/>
</dbReference>
<dbReference type="Pfam" id="PF13581">
    <property type="entry name" value="HATPase_c_2"/>
    <property type="match status" value="1"/>
</dbReference>
<accession>A0A918BJJ0</accession>
<dbReference type="InterPro" id="IPR050267">
    <property type="entry name" value="Anti-sigma-factor_SerPK"/>
</dbReference>
<dbReference type="Proteomes" id="UP000656732">
    <property type="component" value="Unassembled WGS sequence"/>
</dbReference>
<dbReference type="CDD" id="cd16936">
    <property type="entry name" value="HATPase_RsbW-like"/>
    <property type="match status" value="1"/>
</dbReference>
<evidence type="ECO:0000313" key="4">
    <source>
        <dbReference type="Proteomes" id="UP000656732"/>
    </source>
</evidence>
<organism evidence="3 4">
    <name type="scientific">Streptomyces pilosus</name>
    <dbReference type="NCBI Taxonomy" id="28893"/>
    <lineage>
        <taxon>Bacteria</taxon>
        <taxon>Bacillati</taxon>
        <taxon>Actinomycetota</taxon>
        <taxon>Actinomycetes</taxon>
        <taxon>Kitasatosporales</taxon>
        <taxon>Streptomycetaceae</taxon>
        <taxon>Streptomyces</taxon>
    </lineage>
</organism>
<dbReference type="AlphaFoldDB" id="A0A918BJJ0"/>
<name>A0A918BJJ0_9ACTN</name>
<evidence type="ECO:0000256" key="1">
    <source>
        <dbReference type="ARBA" id="ARBA00022527"/>
    </source>
</evidence>
<keyword evidence="1" id="KW-0723">Serine/threonine-protein kinase</keyword>
<protein>
    <recommendedName>
        <fullName evidence="2">Histidine kinase/HSP90-like ATPase domain-containing protein</fullName>
    </recommendedName>
</protein>
<sequence>MVIPLMTRAGNAARPEPLRFTTAWDLSGVPIADARDAVSALLARAGRRADHESALGAHLVVSELVTNAVRHAPGPGALLLVLAPGADRLDIAVRDSSPHPPVVRPRDPHRIGGHGLLLVTRLCEYLHTSRLRIGKQVMARMNLA</sequence>
<dbReference type="PANTHER" id="PTHR35526">
    <property type="entry name" value="ANTI-SIGMA-F FACTOR RSBW-RELATED"/>
    <property type="match status" value="1"/>
</dbReference>
<comment type="caution">
    <text evidence="3">The sequence shown here is derived from an EMBL/GenBank/DDBJ whole genome shotgun (WGS) entry which is preliminary data.</text>
</comment>
<dbReference type="RefSeq" id="WP_189557395.1">
    <property type="nucleotide sequence ID" value="NZ_BMTE01000009.1"/>
</dbReference>
<keyword evidence="1" id="KW-0418">Kinase</keyword>
<dbReference type="GO" id="GO:0004674">
    <property type="term" value="F:protein serine/threonine kinase activity"/>
    <property type="evidence" value="ECO:0007669"/>
    <property type="project" value="UniProtKB-KW"/>
</dbReference>
<dbReference type="PANTHER" id="PTHR35526:SF3">
    <property type="entry name" value="ANTI-SIGMA-F FACTOR RSBW"/>
    <property type="match status" value="1"/>
</dbReference>
<dbReference type="InterPro" id="IPR003594">
    <property type="entry name" value="HATPase_dom"/>
</dbReference>
<dbReference type="InterPro" id="IPR036890">
    <property type="entry name" value="HATPase_C_sf"/>
</dbReference>
<proteinExistence type="predicted"/>
<evidence type="ECO:0000313" key="3">
    <source>
        <dbReference type="EMBL" id="GGQ73653.1"/>
    </source>
</evidence>
<dbReference type="Gene3D" id="3.30.565.10">
    <property type="entry name" value="Histidine kinase-like ATPase, C-terminal domain"/>
    <property type="match status" value="1"/>
</dbReference>
<reference evidence="3" key="1">
    <citation type="journal article" date="2014" name="Int. J. Syst. Evol. Microbiol.">
        <title>Complete genome sequence of Corynebacterium casei LMG S-19264T (=DSM 44701T), isolated from a smear-ripened cheese.</title>
        <authorList>
            <consortium name="US DOE Joint Genome Institute (JGI-PGF)"/>
            <person name="Walter F."/>
            <person name="Albersmeier A."/>
            <person name="Kalinowski J."/>
            <person name="Ruckert C."/>
        </authorList>
    </citation>
    <scope>NUCLEOTIDE SEQUENCE</scope>
    <source>
        <strain evidence="3">JCM 4403</strain>
    </source>
</reference>
<keyword evidence="4" id="KW-1185">Reference proteome</keyword>
<reference evidence="3" key="2">
    <citation type="submission" date="2020-09" db="EMBL/GenBank/DDBJ databases">
        <authorList>
            <person name="Sun Q."/>
            <person name="Ohkuma M."/>
        </authorList>
    </citation>
    <scope>NUCLEOTIDE SEQUENCE</scope>
    <source>
        <strain evidence="3">JCM 4403</strain>
    </source>
</reference>
<dbReference type="EMBL" id="BMTU01000003">
    <property type="protein sequence ID" value="GGQ73653.1"/>
    <property type="molecule type" value="Genomic_DNA"/>
</dbReference>
<gene>
    <name evidence="3" type="ORF">GCM10010280_20050</name>
</gene>